<dbReference type="PANTHER" id="PTHR44167">
    <property type="entry name" value="OVARIAN-SPECIFIC SERINE/THREONINE-PROTEIN KINASE LOK-RELATED"/>
    <property type="match status" value="1"/>
</dbReference>
<dbReference type="GO" id="GO:0005634">
    <property type="term" value="C:nucleus"/>
    <property type="evidence" value="ECO:0007669"/>
    <property type="project" value="TreeGrafter"/>
</dbReference>
<keyword evidence="2" id="KW-0808">Transferase</keyword>
<dbReference type="SMART" id="SM00220">
    <property type="entry name" value="S_TKc"/>
    <property type="match status" value="1"/>
</dbReference>
<name>J0WYV6_AURST</name>
<keyword evidence="3" id="KW-1185">Reference proteome</keyword>
<dbReference type="InterPro" id="IPR000719">
    <property type="entry name" value="Prot_kinase_dom"/>
</dbReference>
<dbReference type="GO" id="GO:0044773">
    <property type="term" value="P:mitotic DNA damage checkpoint signaling"/>
    <property type="evidence" value="ECO:0007669"/>
    <property type="project" value="TreeGrafter"/>
</dbReference>
<dbReference type="KEGG" id="adl:AURDEDRAFT_115498"/>
<dbReference type="Gene3D" id="1.10.510.10">
    <property type="entry name" value="Transferase(Phosphotransferase) domain 1"/>
    <property type="match status" value="1"/>
</dbReference>
<dbReference type="eggNOG" id="ENOG502SIC4">
    <property type="taxonomic scope" value="Eukaryota"/>
</dbReference>
<evidence type="ECO:0000259" key="1">
    <source>
        <dbReference type="PROSITE" id="PS50011"/>
    </source>
</evidence>
<accession>J0WYV6</accession>
<proteinExistence type="predicted"/>
<organism evidence="2 3">
    <name type="scientific">Auricularia subglabra (strain TFB-10046 / SS5)</name>
    <name type="common">White-rot fungus</name>
    <name type="synonym">Auricularia delicata (strain TFB10046)</name>
    <dbReference type="NCBI Taxonomy" id="717982"/>
    <lineage>
        <taxon>Eukaryota</taxon>
        <taxon>Fungi</taxon>
        <taxon>Dikarya</taxon>
        <taxon>Basidiomycota</taxon>
        <taxon>Agaricomycotina</taxon>
        <taxon>Agaricomycetes</taxon>
        <taxon>Auriculariales</taxon>
        <taxon>Auriculariaceae</taxon>
        <taxon>Auricularia</taxon>
    </lineage>
</organism>
<dbReference type="GO" id="GO:0005524">
    <property type="term" value="F:ATP binding"/>
    <property type="evidence" value="ECO:0007669"/>
    <property type="project" value="InterPro"/>
</dbReference>
<dbReference type="AlphaFoldDB" id="J0WYV6"/>
<dbReference type="GO" id="GO:0004674">
    <property type="term" value="F:protein serine/threonine kinase activity"/>
    <property type="evidence" value="ECO:0007669"/>
    <property type="project" value="TreeGrafter"/>
</dbReference>
<dbReference type="PROSITE" id="PS50011">
    <property type="entry name" value="PROTEIN_KINASE_DOM"/>
    <property type="match status" value="1"/>
</dbReference>
<dbReference type="InterPro" id="IPR011009">
    <property type="entry name" value="Kinase-like_dom_sf"/>
</dbReference>
<protein>
    <submittedName>
        <fullName evidence="2">Kinase-like protein</fullName>
    </submittedName>
</protein>
<dbReference type="EMBL" id="JH687793">
    <property type="protein sequence ID" value="EJD41432.1"/>
    <property type="molecule type" value="Genomic_DNA"/>
</dbReference>
<dbReference type="Proteomes" id="UP000006514">
    <property type="component" value="Unassembled WGS sequence"/>
</dbReference>
<dbReference type="OMA" id="QVLREWQ"/>
<dbReference type="PANTHER" id="PTHR44167:SF24">
    <property type="entry name" value="SERINE_THREONINE-PROTEIN KINASE CHK2"/>
    <property type="match status" value="1"/>
</dbReference>
<dbReference type="OrthoDB" id="5987198at2759"/>
<dbReference type="SUPFAM" id="SSF56112">
    <property type="entry name" value="Protein kinase-like (PK-like)"/>
    <property type="match status" value="1"/>
</dbReference>
<evidence type="ECO:0000313" key="3">
    <source>
        <dbReference type="Proteomes" id="UP000006514"/>
    </source>
</evidence>
<gene>
    <name evidence="2" type="ORF">AURDEDRAFT_115498</name>
</gene>
<sequence>MAAFIAQSAAEGYYELSARETFWRDHQPYLLSRGYALRPRYTPGWSAPWIGTDISPLHFEESVISRYGHVMDARRLSDGTIVSIKWSPAKEHTANELTVLQLVSTPDMLADPRNHANPLLDWFNNPGEPGFFLVTPWLYGLDLVPLENVNEVVDMMLQLFEGLAFLHEHRVAHRDCTNRNILQDVRPAFRKVPHPQGNYMTYDNETLPSPVARCRCKPSIRYYFIDFGISSKFEGDGGHLVTGILGRDPTAPELSPDVPYDPFKLDVYILGNFFMQEYLEKYSNLAFLRPLLRRMTRPTPESRPTMEEALRRLRRVAEQPSGLWFRWRLRARTEGYLESLVRDVFAITREGYYQARHLVLGGDELSFGRPRAQSGRQ</sequence>
<feature type="domain" description="Protein kinase" evidence="1">
    <location>
        <begin position="56"/>
        <end position="367"/>
    </location>
</feature>
<keyword evidence="2" id="KW-0418">Kinase</keyword>
<reference evidence="3" key="1">
    <citation type="journal article" date="2012" name="Science">
        <title>The Paleozoic origin of enzymatic lignin decomposition reconstructed from 31 fungal genomes.</title>
        <authorList>
            <person name="Floudas D."/>
            <person name="Binder M."/>
            <person name="Riley R."/>
            <person name="Barry K."/>
            <person name="Blanchette R.A."/>
            <person name="Henrissat B."/>
            <person name="Martinez A.T."/>
            <person name="Otillar R."/>
            <person name="Spatafora J.W."/>
            <person name="Yadav J.S."/>
            <person name="Aerts A."/>
            <person name="Benoit I."/>
            <person name="Boyd A."/>
            <person name="Carlson A."/>
            <person name="Copeland A."/>
            <person name="Coutinho P.M."/>
            <person name="de Vries R.P."/>
            <person name="Ferreira P."/>
            <person name="Findley K."/>
            <person name="Foster B."/>
            <person name="Gaskell J."/>
            <person name="Glotzer D."/>
            <person name="Gorecki P."/>
            <person name="Heitman J."/>
            <person name="Hesse C."/>
            <person name="Hori C."/>
            <person name="Igarashi K."/>
            <person name="Jurgens J.A."/>
            <person name="Kallen N."/>
            <person name="Kersten P."/>
            <person name="Kohler A."/>
            <person name="Kuees U."/>
            <person name="Kumar T.K.A."/>
            <person name="Kuo A."/>
            <person name="LaButti K."/>
            <person name="Larrondo L.F."/>
            <person name="Lindquist E."/>
            <person name="Ling A."/>
            <person name="Lombard V."/>
            <person name="Lucas S."/>
            <person name="Lundell T."/>
            <person name="Martin R."/>
            <person name="McLaughlin D.J."/>
            <person name="Morgenstern I."/>
            <person name="Morin E."/>
            <person name="Murat C."/>
            <person name="Nagy L.G."/>
            <person name="Nolan M."/>
            <person name="Ohm R.A."/>
            <person name="Patyshakuliyeva A."/>
            <person name="Rokas A."/>
            <person name="Ruiz-Duenas F.J."/>
            <person name="Sabat G."/>
            <person name="Salamov A."/>
            <person name="Samejima M."/>
            <person name="Schmutz J."/>
            <person name="Slot J.C."/>
            <person name="St John F."/>
            <person name="Stenlid J."/>
            <person name="Sun H."/>
            <person name="Sun S."/>
            <person name="Syed K."/>
            <person name="Tsang A."/>
            <person name="Wiebenga A."/>
            <person name="Young D."/>
            <person name="Pisabarro A."/>
            <person name="Eastwood D.C."/>
            <person name="Martin F."/>
            <person name="Cullen D."/>
            <person name="Grigoriev I.V."/>
            <person name="Hibbett D.S."/>
        </authorList>
    </citation>
    <scope>NUCLEOTIDE SEQUENCE [LARGE SCALE GENOMIC DNA]</scope>
    <source>
        <strain evidence="3">TFB10046</strain>
    </source>
</reference>
<evidence type="ECO:0000313" key="2">
    <source>
        <dbReference type="EMBL" id="EJD41432.1"/>
    </source>
</evidence>
<dbReference type="InParanoid" id="J0WYV6"/>